<dbReference type="Pfam" id="PF00849">
    <property type="entry name" value="PseudoU_synth_2"/>
    <property type="match status" value="1"/>
</dbReference>
<dbReference type="InterPro" id="IPR006224">
    <property type="entry name" value="PsdUridine_synth_RluA-like_CS"/>
</dbReference>
<dbReference type="GO" id="GO:0003723">
    <property type="term" value="F:RNA binding"/>
    <property type="evidence" value="ECO:0007669"/>
    <property type="project" value="InterPro"/>
</dbReference>
<dbReference type="InterPro" id="IPR020103">
    <property type="entry name" value="PsdUridine_synth_cat_dom_sf"/>
</dbReference>
<organism evidence="3 4">
    <name type="scientific">Luteolibacter pohnpeiensis</name>
    <dbReference type="NCBI Taxonomy" id="454153"/>
    <lineage>
        <taxon>Bacteria</taxon>
        <taxon>Pseudomonadati</taxon>
        <taxon>Verrucomicrobiota</taxon>
        <taxon>Verrucomicrobiia</taxon>
        <taxon>Verrucomicrobiales</taxon>
        <taxon>Verrucomicrobiaceae</taxon>
        <taxon>Luteolibacter</taxon>
    </lineage>
</organism>
<name>A0A934VTL3_9BACT</name>
<sequence>MGLQVIVDFQVIDESDDWIVVNKPAPLIVHPANRKPEPTLLGGLENLLSFELETGGCLGIVTRLDRETSGVVLVAKHTAAARELGMIFERREARKQYLAVVLGWPEQDAWRCCERIIRAGEIGHSEIWVRQVTDARGKDCETRFTVERRFERAEGKFSVVRCFPETGRMHQIRVHLAHSGHPIVGDKLYSGSGEEYIEWMETGWTSALERRLYLPRQALHASCLEVPSGDGYLRWEADLSPDLLDFIEGRPLKEAAGVVIWSRHD</sequence>
<dbReference type="GO" id="GO:0140098">
    <property type="term" value="F:catalytic activity, acting on RNA"/>
    <property type="evidence" value="ECO:0007669"/>
    <property type="project" value="UniProtKB-ARBA"/>
</dbReference>
<dbReference type="Proteomes" id="UP000603141">
    <property type="component" value="Unassembled WGS sequence"/>
</dbReference>
<dbReference type="Gene3D" id="3.30.2350.10">
    <property type="entry name" value="Pseudouridine synthase"/>
    <property type="match status" value="1"/>
</dbReference>
<dbReference type="PROSITE" id="PS01129">
    <property type="entry name" value="PSI_RLU"/>
    <property type="match status" value="1"/>
</dbReference>
<dbReference type="InterPro" id="IPR050188">
    <property type="entry name" value="RluA_PseudoU_synthase"/>
</dbReference>
<proteinExistence type="inferred from homology"/>
<dbReference type="GO" id="GO:0009982">
    <property type="term" value="F:pseudouridine synthase activity"/>
    <property type="evidence" value="ECO:0007669"/>
    <property type="project" value="InterPro"/>
</dbReference>
<dbReference type="PANTHER" id="PTHR21600:SF87">
    <property type="entry name" value="RNA PSEUDOURIDYLATE SYNTHASE DOMAIN-CONTAINING PROTEIN 1"/>
    <property type="match status" value="1"/>
</dbReference>
<keyword evidence="4" id="KW-1185">Reference proteome</keyword>
<dbReference type="SUPFAM" id="SSF55120">
    <property type="entry name" value="Pseudouridine synthase"/>
    <property type="match status" value="1"/>
</dbReference>
<dbReference type="AlphaFoldDB" id="A0A934VTL3"/>
<reference evidence="3" key="1">
    <citation type="submission" date="2021-01" db="EMBL/GenBank/DDBJ databases">
        <title>Modified the classification status of verrucomicrobia.</title>
        <authorList>
            <person name="Feng X."/>
        </authorList>
    </citation>
    <scope>NUCLEOTIDE SEQUENCE</scope>
    <source>
        <strain evidence="3">KCTC 22041</strain>
    </source>
</reference>
<evidence type="ECO:0000256" key="1">
    <source>
        <dbReference type="ARBA" id="ARBA00010876"/>
    </source>
</evidence>
<dbReference type="InterPro" id="IPR006145">
    <property type="entry name" value="PsdUridine_synth_RsuA/RluA"/>
</dbReference>
<dbReference type="RefSeq" id="WP_200267954.1">
    <property type="nucleotide sequence ID" value="NZ_JAENIJ010000004.1"/>
</dbReference>
<dbReference type="PANTHER" id="PTHR21600">
    <property type="entry name" value="MITOCHONDRIAL RNA PSEUDOURIDINE SYNTHASE"/>
    <property type="match status" value="1"/>
</dbReference>
<dbReference type="CDD" id="cd02869">
    <property type="entry name" value="PseudoU_synth_RluA_like"/>
    <property type="match status" value="1"/>
</dbReference>
<evidence type="ECO:0000259" key="2">
    <source>
        <dbReference type="Pfam" id="PF00849"/>
    </source>
</evidence>
<comment type="caution">
    <text evidence="3">The sequence shown here is derived from an EMBL/GenBank/DDBJ whole genome shotgun (WGS) entry which is preliminary data.</text>
</comment>
<feature type="domain" description="Pseudouridine synthase RsuA/RluA-like" evidence="2">
    <location>
        <begin position="17"/>
        <end position="178"/>
    </location>
</feature>
<evidence type="ECO:0000313" key="4">
    <source>
        <dbReference type="Proteomes" id="UP000603141"/>
    </source>
</evidence>
<dbReference type="EMBL" id="JAENIJ010000004">
    <property type="protein sequence ID" value="MBK1881602.1"/>
    <property type="molecule type" value="Genomic_DNA"/>
</dbReference>
<protein>
    <submittedName>
        <fullName evidence="3">RNA pseudouridine synthase</fullName>
    </submittedName>
</protein>
<accession>A0A934VTL3</accession>
<gene>
    <name evidence="3" type="ORF">JIN85_04205</name>
</gene>
<dbReference type="GO" id="GO:0000455">
    <property type="term" value="P:enzyme-directed rRNA pseudouridine synthesis"/>
    <property type="evidence" value="ECO:0007669"/>
    <property type="project" value="TreeGrafter"/>
</dbReference>
<comment type="similarity">
    <text evidence="1">Belongs to the pseudouridine synthase RluA family.</text>
</comment>
<evidence type="ECO:0000313" key="3">
    <source>
        <dbReference type="EMBL" id="MBK1881602.1"/>
    </source>
</evidence>